<evidence type="ECO:0000313" key="13">
    <source>
        <dbReference type="Proteomes" id="UP000192923"/>
    </source>
</evidence>
<evidence type="ECO:0000256" key="7">
    <source>
        <dbReference type="ARBA" id="ARBA00023136"/>
    </source>
</evidence>
<feature type="transmembrane region" description="Helical" evidence="10">
    <location>
        <begin position="315"/>
        <end position="336"/>
    </location>
</feature>
<dbReference type="Pfam" id="PF03023">
    <property type="entry name" value="MurJ"/>
    <property type="match status" value="1"/>
</dbReference>
<keyword evidence="13" id="KW-1185">Reference proteome</keyword>
<gene>
    <name evidence="10" type="primary">murJ</name>
    <name evidence="12" type="ORF">SAMN02949497_3201</name>
</gene>
<dbReference type="PRINTS" id="PR01806">
    <property type="entry name" value="VIRFACTRMVIN"/>
</dbReference>
<keyword evidence="2 10" id="KW-1003">Cell membrane</keyword>
<feature type="transmembrane region" description="Helical" evidence="10">
    <location>
        <begin position="276"/>
        <end position="294"/>
    </location>
</feature>
<keyword evidence="4 10" id="KW-0133">Cell shape</keyword>
<feature type="transmembrane region" description="Helical" evidence="10">
    <location>
        <begin position="414"/>
        <end position="434"/>
    </location>
</feature>
<evidence type="ECO:0000256" key="1">
    <source>
        <dbReference type="ARBA" id="ARBA00004651"/>
    </source>
</evidence>
<evidence type="ECO:0000256" key="11">
    <source>
        <dbReference type="PIRNR" id="PIRNR002869"/>
    </source>
</evidence>
<dbReference type="GO" id="GO:0034204">
    <property type="term" value="P:lipid translocation"/>
    <property type="evidence" value="ECO:0007669"/>
    <property type="project" value="TreeGrafter"/>
</dbReference>
<feature type="transmembrane region" description="Helical" evidence="10">
    <location>
        <begin position="93"/>
        <end position="116"/>
    </location>
</feature>
<feature type="transmembrane region" description="Helical" evidence="10">
    <location>
        <begin position="188"/>
        <end position="211"/>
    </location>
</feature>
<comment type="subcellular location">
    <subcellularLocation>
        <location evidence="10">Cell inner membrane</location>
        <topology evidence="10">Multi-pass membrane protein</topology>
    </subcellularLocation>
    <subcellularLocation>
        <location evidence="1">Cell membrane</location>
        <topology evidence="1">Multi-pass membrane protein</topology>
    </subcellularLocation>
</comment>
<evidence type="ECO:0000313" key="12">
    <source>
        <dbReference type="EMBL" id="SMF95826.1"/>
    </source>
</evidence>
<dbReference type="GO" id="GO:0005886">
    <property type="term" value="C:plasma membrane"/>
    <property type="evidence" value="ECO:0007669"/>
    <property type="project" value="UniProtKB-SubCell"/>
</dbReference>
<keyword evidence="6 10" id="KW-1133">Transmembrane helix</keyword>
<dbReference type="STRING" id="1760988.SAMN02949497_3201"/>
<keyword evidence="10 11" id="KW-0961">Cell wall biogenesis/degradation</keyword>
<dbReference type="PANTHER" id="PTHR47019:SF1">
    <property type="entry name" value="LIPID II FLIPPASE MURJ"/>
    <property type="match status" value="1"/>
</dbReference>
<dbReference type="GO" id="GO:0009252">
    <property type="term" value="P:peptidoglycan biosynthetic process"/>
    <property type="evidence" value="ECO:0007669"/>
    <property type="project" value="UniProtKB-UniRule"/>
</dbReference>
<sequence length="518" mass="55599">MSKHLLKSTAVVGGMTLGSRILGFIRDVVIARYFGADAGTDAFFVAFKVPNLFRRLFAEGAFSQAFVPVLADYRENRGLDATRAFLDRTAGTLALILALAVGVGTLAAPLLILLFAPGFYQNPEQYGLSVEMLRIVFPYLFFICLAAFSGGVLNTYGHFAVPAFTPVLLNLSMIAAALWWSPQLPQPIVALAFGVLLAGGLQLGFQLPALWRLGLLPRPRLGWDDPGVRRIARLMAPAVFGTSVGQLNLLLNTLIASFLVSGSVSWLYYSDRLVEFPLGIFGVAIGTVILPHLSKQHANLDPAAFSRALDWALRWMVLIGLPAALGLALLAQPLVYTLFQYERFSAHDAEMAALSLMGYAVGLLGFLGVKVLVPGFSARQDLATPARFGVYTVGVNLATGLLLVWLAAPWGLGHAGLALATALAALFNAGLLLARLVRERVYRPEPGWPGFLLRVGLACAVMAGLLIHAAGAYAWPEWTLKARALHLGLWIGLGFAAYLACLAVSGLRPRHLLLAETA</sequence>
<keyword evidence="10 11" id="KW-0813">Transport</keyword>
<dbReference type="Proteomes" id="UP000192923">
    <property type="component" value="Unassembled WGS sequence"/>
</dbReference>
<dbReference type="GO" id="GO:0015648">
    <property type="term" value="F:lipid-linked peptidoglycan transporter activity"/>
    <property type="evidence" value="ECO:0007669"/>
    <property type="project" value="UniProtKB-UniRule"/>
</dbReference>
<dbReference type="InterPro" id="IPR004268">
    <property type="entry name" value="MurJ"/>
</dbReference>
<dbReference type="RefSeq" id="WP_085214374.1">
    <property type="nucleotide sequence ID" value="NZ_FXAM01000001.1"/>
</dbReference>
<evidence type="ECO:0000256" key="8">
    <source>
        <dbReference type="ARBA" id="ARBA00060041"/>
    </source>
</evidence>
<feature type="transmembrane region" description="Helical" evidence="10">
    <location>
        <begin position="163"/>
        <end position="182"/>
    </location>
</feature>
<protein>
    <recommendedName>
        <fullName evidence="10">Probable lipid II flippase MurJ</fullName>
    </recommendedName>
</protein>
<keyword evidence="10" id="KW-0997">Cell inner membrane</keyword>
<evidence type="ECO:0000256" key="9">
    <source>
        <dbReference type="ARBA" id="ARBA00061532"/>
    </source>
</evidence>
<keyword evidence="5 10" id="KW-0573">Peptidoglycan synthesis</keyword>
<accession>A0A1Y6CZT0</accession>
<dbReference type="PIRSF" id="PIRSF002869">
    <property type="entry name" value="MviN"/>
    <property type="match status" value="1"/>
</dbReference>
<dbReference type="OrthoDB" id="9816572at2"/>
<dbReference type="AlphaFoldDB" id="A0A1Y6CZT0"/>
<dbReference type="UniPathway" id="UPA00219"/>
<evidence type="ECO:0000256" key="10">
    <source>
        <dbReference type="HAMAP-Rule" id="MF_02078"/>
    </source>
</evidence>
<comment type="pathway">
    <text evidence="10">Cell wall biogenesis; peptidoglycan biosynthesis.</text>
</comment>
<keyword evidence="7 10" id="KW-0472">Membrane</keyword>
<dbReference type="HAMAP" id="MF_02078">
    <property type="entry name" value="MurJ_MviN"/>
    <property type="match status" value="1"/>
</dbReference>
<comment type="similarity">
    <text evidence="9 10 11">Belongs to the MurJ/MviN family.</text>
</comment>
<feature type="transmembrane region" description="Helical" evidence="10">
    <location>
        <begin position="455"/>
        <end position="475"/>
    </location>
</feature>
<dbReference type="GO" id="GO:0071555">
    <property type="term" value="P:cell wall organization"/>
    <property type="evidence" value="ECO:0007669"/>
    <property type="project" value="UniProtKB-UniRule"/>
</dbReference>
<feature type="transmembrane region" description="Helical" evidence="10">
    <location>
        <begin position="388"/>
        <end position="408"/>
    </location>
</feature>
<evidence type="ECO:0000256" key="4">
    <source>
        <dbReference type="ARBA" id="ARBA00022960"/>
    </source>
</evidence>
<comment type="function">
    <text evidence="8 10 11">Involved in peptidoglycan biosynthesis. Transports lipid-linked peptidoglycan precursors from the inner to the outer leaflet of the cytoplasmic membrane.</text>
</comment>
<feature type="transmembrane region" description="Helical" evidence="10">
    <location>
        <begin position="487"/>
        <end position="507"/>
    </location>
</feature>
<reference evidence="12 13" key="1">
    <citation type="submission" date="2016-12" db="EMBL/GenBank/DDBJ databases">
        <authorList>
            <person name="Song W.-J."/>
            <person name="Kurnit D.M."/>
        </authorList>
    </citation>
    <scope>NUCLEOTIDE SEQUENCE [LARGE SCALE GENOMIC DNA]</scope>
    <source>
        <strain evidence="12 13">175</strain>
    </source>
</reference>
<dbReference type="GO" id="GO:0008360">
    <property type="term" value="P:regulation of cell shape"/>
    <property type="evidence" value="ECO:0007669"/>
    <property type="project" value="UniProtKB-UniRule"/>
</dbReference>
<dbReference type="InterPro" id="IPR051050">
    <property type="entry name" value="Lipid_II_flippase_MurJ/MviN"/>
</dbReference>
<feature type="transmembrane region" description="Helical" evidence="10">
    <location>
        <begin position="136"/>
        <end position="156"/>
    </location>
</feature>
<keyword evidence="3 10" id="KW-0812">Transmembrane</keyword>
<proteinExistence type="inferred from homology"/>
<organism evidence="12 13">
    <name type="scientific">Methylomagnum ishizawai</name>
    <dbReference type="NCBI Taxonomy" id="1760988"/>
    <lineage>
        <taxon>Bacteria</taxon>
        <taxon>Pseudomonadati</taxon>
        <taxon>Pseudomonadota</taxon>
        <taxon>Gammaproteobacteria</taxon>
        <taxon>Methylococcales</taxon>
        <taxon>Methylococcaceae</taxon>
        <taxon>Methylomagnum</taxon>
    </lineage>
</organism>
<dbReference type="CDD" id="cd13123">
    <property type="entry name" value="MATE_MurJ_like"/>
    <property type="match status" value="1"/>
</dbReference>
<evidence type="ECO:0000256" key="3">
    <source>
        <dbReference type="ARBA" id="ARBA00022692"/>
    </source>
</evidence>
<evidence type="ECO:0000256" key="2">
    <source>
        <dbReference type="ARBA" id="ARBA00022475"/>
    </source>
</evidence>
<dbReference type="PANTHER" id="PTHR47019">
    <property type="entry name" value="LIPID II FLIPPASE MURJ"/>
    <property type="match status" value="1"/>
</dbReference>
<evidence type="ECO:0000256" key="5">
    <source>
        <dbReference type="ARBA" id="ARBA00022984"/>
    </source>
</evidence>
<feature type="transmembrane region" description="Helical" evidence="10">
    <location>
        <begin position="356"/>
        <end position="376"/>
    </location>
</feature>
<feature type="transmembrane region" description="Helical" evidence="10">
    <location>
        <begin position="249"/>
        <end position="270"/>
    </location>
</feature>
<dbReference type="EMBL" id="FXAM01000001">
    <property type="protein sequence ID" value="SMF95826.1"/>
    <property type="molecule type" value="Genomic_DNA"/>
</dbReference>
<name>A0A1Y6CZT0_9GAMM</name>
<dbReference type="NCBIfam" id="TIGR01695">
    <property type="entry name" value="murJ_mviN"/>
    <property type="match status" value="1"/>
</dbReference>
<evidence type="ECO:0000256" key="6">
    <source>
        <dbReference type="ARBA" id="ARBA00022989"/>
    </source>
</evidence>